<gene>
    <name evidence="1" type="ORF">JOF53_001328</name>
</gene>
<reference evidence="1 2" key="1">
    <citation type="submission" date="2021-03" db="EMBL/GenBank/DDBJ databases">
        <title>Sequencing the genomes of 1000 actinobacteria strains.</title>
        <authorList>
            <person name="Klenk H.-P."/>
        </authorList>
    </citation>
    <scope>NUCLEOTIDE SEQUENCE [LARGE SCALE GENOMIC DNA]</scope>
    <source>
        <strain evidence="1 2">DSM 44580</strain>
    </source>
</reference>
<dbReference type="Proteomes" id="UP001519363">
    <property type="component" value="Unassembled WGS sequence"/>
</dbReference>
<name>A0ABS5A777_9PSEU</name>
<dbReference type="RefSeq" id="WP_143342826.1">
    <property type="nucleotide sequence ID" value="NZ_JAGIOO010000001.1"/>
</dbReference>
<comment type="caution">
    <text evidence="1">The sequence shown here is derived from an EMBL/GenBank/DDBJ whole genome shotgun (WGS) entry which is preliminary data.</text>
</comment>
<keyword evidence="2" id="KW-1185">Reference proteome</keyword>
<evidence type="ECO:0000313" key="1">
    <source>
        <dbReference type="EMBL" id="MBP2472456.1"/>
    </source>
</evidence>
<proteinExistence type="predicted"/>
<protein>
    <submittedName>
        <fullName evidence="1">Uncharacterized protein</fullName>
    </submittedName>
</protein>
<sequence>MSVQLAFGLTTAPGTRCWLPTAAPVEDRSGAHPPGAPVVVGPADATPVAVRAAVRELLPLTEAAAAGIDLGGGFTSACLAGAPGDRRDAVLAGLRLLGADGAHRLGDRNAVLVALFGTSATKRVGAAAHTAVGERQWAALGLASAASDLLGPEQVEQLLALRAPAGTDPFGRGATSTVAEHLSRVLGGYPRPRRLTLVLSLWQELCERLAHREDLAGLAARQTGADRIDRLRERHGDHYDEAVLRELHQSFAGIPSLAEAARWQPPRQWAAAELRRLLHDAIAATALLRLARSVHEHGVPFAVRRHRAELEAADGCLSRNARNAAARRPENGYSHPARPGVYLHQILQSVGADRRITGKTETAVRTRLAMARNYGVVVLDAVVERLAVLDGRPLHECWDDCQPWQAGRLRQWRAVAGFTRAPGDWEQRPLADAHPDGPVATLDLRLAAEPEADPVAVEQPHDLLWLADLADALAPFHGLDRATARLGRAVPTLDYRTPPEDRRPDSVPLAVAELAQLVAFGAAPPPRCRSWSELVAGVDAAIAVAEASTGFFPVPDQLSTVDKQVIPGTGLVAEIGREPRQLAAWSGYMGNCLGESWYHAQAQRGQCVLMALRDPADGRIVANLDLRRHTGGWYVYEVRGRFNDDADPELLARLKRWVAKLPVTVPEPLPAVPPVRARDGGRAGASRLPVRLTGALVAGVERELASARVASARRTYVALARHLGPHADFEPEAAVIALKRLGVAEHVELLRTALDAGLGAATLWRASRVQPLATAVCGLDGPGPLAPLAEDVPLPRSLRALVRRPELVPARALDVVARTVRAALGELVGDPVLGRSVARRPTPEMLCALAILATCSTVDGAVRVVAAGESAVPGFPASDLYDREGPWQQALPAAAELGAPVAELAGRGLLVPAALLGRGGWPALWQRAHR</sequence>
<dbReference type="EMBL" id="JAGIOO010000001">
    <property type="protein sequence ID" value="MBP2472456.1"/>
    <property type="molecule type" value="Genomic_DNA"/>
</dbReference>
<organism evidence="1 2">
    <name type="scientific">Crossiella equi</name>
    <dbReference type="NCBI Taxonomy" id="130796"/>
    <lineage>
        <taxon>Bacteria</taxon>
        <taxon>Bacillati</taxon>
        <taxon>Actinomycetota</taxon>
        <taxon>Actinomycetes</taxon>
        <taxon>Pseudonocardiales</taxon>
        <taxon>Pseudonocardiaceae</taxon>
        <taxon>Crossiella</taxon>
    </lineage>
</organism>
<evidence type="ECO:0000313" key="2">
    <source>
        <dbReference type="Proteomes" id="UP001519363"/>
    </source>
</evidence>
<accession>A0ABS5A777</accession>